<comment type="caution">
    <text evidence="3">The sequence shown here is derived from an EMBL/GenBank/DDBJ whole genome shotgun (WGS) entry which is preliminary data.</text>
</comment>
<dbReference type="CDD" id="cd12797">
    <property type="entry name" value="M23_peptidase"/>
    <property type="match status" value="1"/>
</dbReference>
<keyword evidence="1" id="KW-0732">Signal</keyword>
<dbReference type="Gene3D" id="3.10.450.590">
    <property type="match status" value="1"/>
</dbReference>
<evidence type="ECO:0000313" key="4">
    <source>
        <dbReference type="Proteomes" id="UP000467305"/>
    </source>
</evidence>
<dbReference type="InterPro" id="IPR050570">
    <property type="entry name" value="Cell_wall_metabolism_enzyme"/>
</dbReference>
<dbReference type="PANTHER" id="PTHR21666:SF285">
    <property type="entry name" value="M23 FAMILY METALLOPEPTIDASE"/>
    <property type="match status" value="1"/>
</dbReference>
<dbReference type="Gene3D" id="2.70.70.10">
    <property type="entry name" value="Glucose Permease (Domain IIA)"/>
    <property type="match status" value="1"/>
</dbReference>
<evidence type="ECO:0000259" key="2">
    <source>
        <dbReference type="Pfam" id="PF01551"/>
    </source>
</evidence>
<keyword evidence="4" id="KW-1185">Reference proteome</keyword>
<dbReference type="Pfam" id="PF01551">
    <property type="entry name" value="Peptidase_M23"/>
    <property type="match status" value="1"/>
</dbReference>
<feature type="chain" id="PRO_5029792215" evidence="1">
    <location>
        <begin position="21"/>
        <end position="319"/>
    </location>
</feature>
<sequence>MKNKLTLLLILLVFSLHTYSQSKKAIAGQFMFYFEENYNKESYGKIYNRFTAPFQKKVSKEKWNSILSEFQTKYGKIKYFNFIEVSQAAVRFNVKFEKGNQRFKIYPSEQILNKLDAFLYRDNPVLEKNISKITLPFKEGKWWVMQGGDTKKQNNHQTINYQKNAFDFVLLNKDSKRYTGNRRQNENHFSFGKEVIAPVEGEIVSVINGVKDNIPGHINRYYYSGNTVILKTKNNEFLFFGHLKNQSIKVKVGDKVTKGQTIAQIGNSGASYYPQLHFHVQNIEDINGADGVKCFFDKVNVNGNEKSNYSPVKGDIISN</sequence>
<dbReference type="Proteomes" id="UP000467305">
    <property type="component" value="Unassembled WGS sequence"/>
</dbReference>
<dbReference type="RefSeq" id="WP_150901240.1">
    <property type="nucleotide sequence ID" value="NZ_WAAU01000034.1"/>
</dbReference>
<dbReference type="GO" id="GO:0004222">
    <property type="term" value="F:metalloendopeptidase activity"/>
    <property type="evidence" value="ECO:0007669"/>
    <property type="project" value="TreeGrafter"/>
</dbReference>
<dbReference type="OrthoDB" id="9809488at2"/>
<protein>
    <submittedName>
        <fullName evidence="3">Peptidoglycan DD-metalloendopeptidase family protein</fullName>
    </submittedName>
</protein>
<dbReference type="SUPFAM" id="SSF51261">
    <property type="entry name" value="Duplicated hybrid motif"/>
    <property type="match status" value="1"/>
</dbReference>
<evidence type="ECO:0000313" key="3">
    <source>
        <dbReference type="EMBL" id="KAB1153467.1"/>
    </source>
</evidence>
<feature type="domain" description="M23ase beta-sheet core" evidence="2">
    <location>
        <begin position="192"/>
        <end position="282"/>
    </location>
</feature>
<dbReference type="InterPro" id="IPR016047">
    <property type="entry name" value="M23ase_b-sheet_dom"/>
</dbReference>
<accession>A0A7J5A7J6</accession>
<feature type="signal peptide" evidence="1">
    <location>
        <begin position="1"/>
        <end position="20"/>
    </location>
</feature>
<dbReference type="AlphaFoldDB" id="A0A7J5A7J6"/>
<dbReference type="InterPro" id="IPR011055">
    <property type="entry name" value="Dup_hybrid_motif"/>
</dbReference>
<evidence type="ECO:0000256" key="1">
    <source>
        <dbReference type="SAM" id="SignalP"/>
    </source>
</evidence>
<gene>
    <name evidence="3" type="ORF">F7018_16680</name>
</gene>
<dbReference type="PANTHER" id="PTHR21666">
    <property type="entry name" value="PEPTIDASE-RELATED"/>
    <property type="match status" value="1"/>
</dbReference>
<proteinExistence type="predicted"/>
<reference evidence="3 4" key="1">
    <citation type="submission" date="2019-09" db="EMBL/GenBank/DDBJ databases">
        <authorList>
            <person name="Cao W.R."/>
        </authorList>
    </citation>
    <scope>NUCLEOTIDE SEQUENCE [LARGE SCALE GENOMIC DNA]</scope>
    <source>
        <strain evidence="4">a4</strain>
    </source>
</reference>
<organism evidence="3 4">
    <name type="scientific">Tenacibaculum aiptasiae</name>
    <dbReference type="NCBI Taxonomy" id="426481"/>
    <lineage>
        <taxon>Bacteria</taxon>
        <taxon>Pseudomonadati</taxon>
        <taxon>Bacteroidota</taxon>
        <taxon>Flavobacteriia</taxon>
        <taxon>Flavobacteriales</taxon>
        <taxon>Flavobacteriaceae</taxon>
        <taxon>Tenacibaculum</taxon>
    </lineage>
</organism>
<name>A0A7J5A7J6_9FLAO</name>
<dbReference type="EMBL" id="WAAU01000034">
    <property type="protein sequence ID" value="KAB1153467.1"/>
    <property type="molecule type" value="Genomic_DNA"/>
</dbReference>